<feature type="binding site" evidence="11">
    <location>
        <position position="279"/>
    </location>
    <ligand>
        <name>Mn(2+)</name>
        <dbReference type="ChEBI" id="CHEBI:29035"/>
    </ligand>
</feature>
<dbReference type="EC" id="4.1.1.32" evidence="11"/>
<dbReference type="GO" id="GO:0006107">
    <property type="term" value="P:oxaloacetate metabolic process"/>
    <property type="evidence" value="ECO:0007669"/>
    <property type="project" value="TreeGrafter"/>
</dbReference>
<comment type="function">
    <text evidence="11">Catalyzes the conversion of oxaloacetate (OAA) to phosphoenolpyruvate (PEP), the rate-limiting step in the metabolic pathway that produces glucose from lactate and other precursors derived from the citric acid cycle.</text>
</comment>
<comment type="cofactor">
    <cofactor evidence="11">
        <name>Mn(2+)</name>
        <dbReference type="ChEBI" id="CHEBI:29035"/>
    </cofactor>
    <text evidence="11">Binds 1 Mn(2+) ion per subunit.</text>
</comment>
<dbReference type="SUPFAM" id="SSF53795">
    <property type="entry name" value="PEP carboxykinase-like"/>
    <property type="match status" value="1"/>
</dbReference>
<evidence type="ECO:0000256" key="4">
    <source>
        <dbReference type="ARBA" id="ARBA00022432"/>
    </source>
</evidence>
<dbReference type="FunFam" id="3.40.449.10:FF:000005">
    <property type="entry name" value="Phosphoenolpyruvate carboxykinase [GTP]"/>
    <property type="match status" value="1"/>
</dbReference>
<dbReference type="Pfam" id="PF00821">
    <property type="entry name" value="PEPCK_GTP"/>
    <property type="match status" value="1"/>
</dbReference>
<reference evidence="14 15" key="1">
    <citation type="journal article" date="2016" name="Nat. Commun.">
        <title>Thousands of microbial genomes shed light on interconnected biogeochemical processes in an aquifer system.</title>
        <authorList>
            <person name="Anantharaman K."/>
            <person name="Brown C.T."/>
            <person name="Hug L.A."/>
            <person name="Sharon I."/>
            <person name="Castelle C.J."/>
            <person name="Probst A.J."/>
            <person name="Thomas B.C."/>
            <person name="Singh A."/>
            <person name="Wilkins M.J."/>
            <person name="Karaoz U."/>
            <person name="Brodie E.L."/>
            <person name="Williams K.H."/>
            <person name="Hubbard S.S."/>
            <person name="Banfield J.F."/>
        </authorList>
    </citation>
    <scope>NUCLEOTIDE SEQUENCE [LARGE SCALE GENOMIC DNA]</scope>
</reference>
<feature type="domain" description="Phosphoenolpyruvate carboxykinase C-terminal P-loop" evidence="12">
    <location>
        <begin position="224"/>
        <end position="590"/>
    </location>
</feature>
<organism evidence="14 15">
    <name type="scientific">candidate division WOR-1 bacterium RIFOXYC2_FULL_41_25</name>
    <dbReference type="NCBI Taxonomy" id="1802586"/>
    <lineage>
        <taxon>Bacteria</taxon>
        <taxon>Bacillati</taxon>
        <taxon>Saganbacteria</taxon>
    </lineage>
</organism>
<gene>
    <name evidence="11" type="primary">pckG</name>
    <name evidence="14" type="ORF">A2462_02345</name>
</gene>
<evidence type="ECO:0000256" key="3">
    <source>
        <dbReference type="ARBA" id="ARBA00011245"/>
    </source>
</evidence>
<feature type="binding site" evidence="11">
    <location>
        <position position="208"/>
    </location>
    <ligand>
        <name>Mn(2+)</name>
        <dbReference type="ChEBI" id="CHEBI:29035"/>
    </ligand>
</feature>
<feature type="active site" evidence="11">
    <location>
        <position position="252"/>
    </location>
</feature>
<feature type="domain" description="Phosphoenolpyruvate carboxykinase GTP-utilising N-terminal" evidence="13">
    <location>
        <begin position="10"/>
        <end position="219"/>
    </location>
</feature>
<dbReference type="InterPro" id="IPR035078">
    <property type="entry name" value="PEP_carboxykinase_GTP_N"/>
</dbReference>
<accession>A0A1F4TLU7</accession>
<feature type="binding site" evidence="11">
    <location>
        <begin position="199"/>
        <end position="201"/>
    </location>
    <ligand>
        <name>substrate</name>
    </ligand>
</feature>
<comment type="subcellular location">
    <subcellularLocation>
        <location evidence="11">Cytoplasm</location>
    </subcellularLocation>
</comment>
<keyword evidence="14" id="KW-0670">Pyruvate</keyword>
<evidence type="ECO:0000313" key="15">
    <source>
        <dbReference type="Proteomes" id="UP000177309"/>
    </source>
</evidence>
<feature type="binding site" evidence="11">
    <location>
        <position position="408"/>
    </location>
    <ligand>
        <name>GTP</name>
        <dbReference type="ChEBI" id="CHEBI:37565"/>
    </ligand>
</feature>
<protein>
    <recommendedName>
        <fullName evidence="11">Phosphoenolpyruvate carboxykinase [GTP]</fullName>
        <shortName evidence="11">PEP carboxykinase</shortName>
        <shortName evidence="11">PEPCK</shortName>
        <ecNumber evidence="11">4.1.1.32</ecNumber>
    </recommendedName>
    <alternativeName>
        <fullName evidence="11">GTP-dependent phosphoenolpyruvate carboxykinase</fullName>
        <shortName evidence="11">GTP-PEPCK</shortName>
    </alternativeName>
</protein>
<evidence type="ECO:0000256" key="7">
    <source>
        <dbReference type="ARBA" id="ARBA00022793"/>
    </source>
</evidence>
<dbReference type="EMBL" id="MEUI01000030">
    <property type="protein sequence ID" value="OGC33664.1"/>
    <property type="molecule type" value="Genomic_DNA"/>
</dbReference>
<proteinExistence type="inferred from homology"/>
<comment type="catalytic activity">
    <reaction evidence="11">
        <text>oxaloacetate + GTP = phosphoenolpyruvate + GDP + CO2</text>
        <dbReference type="Rhea" id="RHEA:10388"/>
        <dbReference type="ChEBI" id="CHEBI:16452"/>
        <dbReference type="ChEBI" id="CHEBI:16526"/>
        <dbReference type="ChEBI" id="CHEBI:37565"/>
        <dbReference type="ChEBI" id="CHEBI:58189"/>
        <dbReference type="ChEBI" id="CHEBI:58702"/>
        <dbReference type="EC" id="4.1.1.32"/>
    </reaction>
</comment>
<dbReference type="GO" id="GO:0005829">
    <property type="term" value="C:cytosol"/>
    <property type="evidence" value="ECO:0007669"/>
    <property type="project" value="TreeGrafter"/>
</dbReference>
<dbReference type="GO" id="GO:0042594">
    <property type="term" value="P:response to starvation"/>
    <property type="evidence" value="ECO:0007669"/>
    <property type="project" value="TreeGrafter"/>
</dbReference>
<keyword evidence="7 11" id="KW-0210">Decarboxylase</keyword>
<keyword evidence="9 11" id="KW-0464">Manganese</keyword>
<keyword evidence="5 11" id="KW-0479">Metal-binding</keyword>
<evidence type="ECO:0000256" key="6">
    <source>
        <dbReference type="ARBA" id="ARBA00022741"/>
    </source>
</evidence>
<keyword evidence="6 11" id="KW-0547">Nucleotide-binding</keyword>
<evidence type="ECO:0000313" key="14">
    <source>
        <dbReference type="EMBL" id="OGC33664.1"/>
    </source>
</evidence>
<feature type="binding site" evidence="11">
    <location>
        <begin position="375"/>
        <end position="377"/>
    </location>
    <ligand>
        <name>substrate</name>
    </ligand>
</feature>
<evidence type="ECO:0000256" key="11">
    <source>
        <dbReference type="HAMAP-Rule" id="MF_00452"/>
    </source>
</evidence>
<dbReference type="Gene3D" id="3.40.449.10">
    <property type="entry name" value="Phosphoenolpyruvate Carboxykinase, domain 1"/>
    <property type="match status" value="1"/>
</dbReference>
<evidence type="ECO:0000256" key="5">
    <source>
        <dbReference type="ARBA" id="ARBA00022723"/>
    </source>
</evidence>
<keyword evidence="14" id="KW-0808">Transferase</keyword>
<dbReference type="Gene3D" id="3.90.228.20">
    <property type="match status" value="1"/>
</dbReference>
<comment type="pathway">
    <text evidence="1 11">Carbohydrate biosynthesis; gluconeogenesis.</text>
</comment>
<dbReference type="HAMAP" id="MF_00452">
    <property type="entry name" value="PEPCK_GTP"/>
    <property type="match status" value="1"/>
</dbReference>
<dbReference type="Proteomes" id="UP000177309">
    <property type="component" value="Unassembled WGS sequence"/>
</dbReference>
<dbReference type="GO" id="GO:0006094">
    <property type="term" value="P:gluconeogenesis"/>
    <property type="evidence" value="ECO:0007669"/>
    <property type="project" value="UniProtKB-UniRule"/>
</dbReference>
<keyword evidence="4 11" id="KW-0312">Gluconeogenesis</keyword>
<dbReference type="GO" id="GO:0033993">
    <property type="term" value="P:response to lipid"/>
    <property type="evidence" value="ECO:0007669"/>
    <property type="project" value="TreeGrafter"/>
</dbReference>
<dbReference type="InterPro" id="IPR035077">
    <property type="entry name" value="PEP_carboxykinase_GTP_C"/>
</dbReference>
<feature type="binding site" evidence="11">
    <location>
        <position position="228"/>
    </location>
    <ligand>
        <name>Mn(2+)</name>
        <dbReference type="ChEBI" id="CHEBI:29035"/>
    </ligand>
</feature>
<evidence type="ECO:0000256" key="10">
    <source>
        <dbReference type="ARBA" id="ARBA00023239"/>
    </source>
</evidence>
<dbReference type="InterPro" id="IPR018091">
    <property type="entry name" value="PEP_carboxykin_GTP_CS"/>
</dbReference>
<dbReference type="PANTHER" id="PTHR11561:SF0">
    <property type="entry name" value="PHOSPHOENOLPYRUVATE CARBOXYKINASE [GTP]-RELATED"/>
    <property type="match status" value="1"/>
</dbReference>
<dbReference type="PANTHER" id="PTHR11561">
    <property type="entry name" value="PHOSPHOENOLPYRUVATE CARBOXYKINASE"/>
    <property type="match status" value="1"/>
</dbReference>
<keyword evidence="11" id="KW-0963">Cytoplasm</keyword>
<dbReference type="PIRSF" id="PIRSF001348">
    <property type="entry name" value="PEP_carboxykinase_GTP"/>
    <property type="match status" value="1"/>
</dbReference>
<dbReference type="GO" id="GO:0046327">
    <property type="term" value="P:glycerol biosynthetic process from pyruvate"/>
    <property type="evidence" value="ECO:0007669"/>
    <property type="project" value="TreeGrafter"/>
</dbReference>
<name>A0A1F4TLU7_UNCSA</name>
<dbReference type="GO" id="GO:0016301">
    <property type="term" value="F:kinase activity"/>
    <property type="evidence" value="ECO:0007669"/>
    <property type="project" value="UniProtKB-KW"/>
</dbReference>
<evidence type="ECO:0000256" key="9">
    <source>
        <dbReference type="ARBA" id="ARBA00023211"/>
    </source>
</evidence>
<feature type="binding site" evidence="11">
    <location>
        <begin position="251"/>
        <end position="256"/>
    </location>
    <ligand>
        <name>GTP</name>
        <dbReference type="ChEBI" id="CHEBI:37565"/>
    </ligand>
</feature>
<evidence type="ECO:0000256" key="8">
    <source>
        <dbReference type="ARBA" id="ARBA00023134"/>
    </source>
</evidence>
<dbReference type="SUPFAM" id="SSF68923">
    <property type="entry name" value="PEP carboxykinase N-terminal domain"/>
    <property type="match status" value="1"/>
</dbReference>
<keyword evidence="8 11" id="KW-0342">GTP-binding</keyword>
<evidence type="ECO:0000256" key="1">
    <source>
        <dbReference type="ARBA" id="ARBA00004742"/>
    </source>
</evidence>
<dbReference type="AlphaFoldDB" id="A0A1F4TLU7"/>
<feature type="binding site" evidence="11">
    <location>
        <position position="377"/>
    </location>
    <ligand>
        <name>GTP</name>
        <dbReference type="ChEBI" id="CHEBI:37565"/>
    </ligand>
</feature>
<evidence type="ECO:0000256" key="2">
    <source>
        <dbReference type="ARBA" id="ARBA00005796"/>
    </source>
</evidence>
<dbReference type="Pfam" id="PF17297">
    <property type="entry name" value="PEPCK_N"/>
    <property type="match status" value="1"/>
</dbReference>
<keyword evidence="14" id="KW-0418">Kinase</keyword>
<comment type="subunit">
    <text evidence="3 11">Monomer.</text>
</comment>
<dbReference type="InterPro" id="IPR008209">
    <property type="entry name" value="PEP_carboxykinase_GTP"/>
</dbReference>
<dbReference type="GO" id="GO:0030145">
    <property type="term" value="F:manganese ion binding"/>
    <property type="evidence" value="ECO:0007669"/>
    <property type="project" value="UniProtKB-UniRule"/>
</dbReference>
<comment type="caution">
    <text evidence="14">The sequence shown here is derived from an EMBL/GenBank/DDBJ whole genome shotgun (WGS) entry which is preliminary data.</text>
</comment>
<dbReference type="GO" id="GO:0005525">
    <property type="term" value="F:GTP binding"/>
    <property type="evidence" value="ECO:0007669"/>
    <property type="project" value="UniProtKB-UniRule"/>
</dbReference>
<dbReference type="GO" id="GO:0004613">
    <property type="term" value="F:phosphoenolpyruvate carboxykinase (GTP) activity"/>
    <property type="evidence" value="ECO:0007669"/>
    <property type="project" value="UniProtKB-UniRule"/>
</dbReference>
<sequence>MNRKHKGLNKWIKECATLCQPDKIVWINGSEEEKNQLEKEAFKTGELIQLNQKKMPGCVYHNTAVNDVARTEKLTFICTKNKRDAGPTNNWMTPKEGYNKAAEIFKGSMKGRTMYVIPFSMGPVGSPFSKIGVELTDSIYVVLNMRIMTRMGKEVLDRLEKTNGDFTKCLHGKAELDINRRLILHFPEDNTIWSVGSGYGGNVLLGKKCLALRIASALGKKEGWMAEHMLIMGIEDPSGYIGYIAAAFPSACGKTNLAMLIPPEGLKRKGYRIWTVGDDIAWMRIDSDGKLWAINPENGLFGVGPGTNAKTNLNMMEALKKDTIFTNVLLKPDKTVWWEGGDGSQPRSGMDWQGRPWKPGQVDEHGQPVTGAHPNARFTVPIKNVPCITNRLDHHHGVPISAIVFGGRRAKLAPLVYESFDWQHGVFVGATMASERTAAQFGKVGEVRRDPMAMLPFCGYNMGDYFKHWLKKGKKMSPAPKVFHVNWFKKDENDKFMWPGFSDNLRVLEWIIDRCRDQVSAKKTAIGYIPNEGDLDMTGLKLPKGTMKKLFAINKAAWRDELVSIAEFFKKFGQDLPKELRAEYKALEKRIAKL</sequence>
<evidence type="ECO:0000259" key="13">
    <source>
        <dbReference type="Pfam" id="PF17297"/>
    </source>
</evidence>
<feature type="binding site" evidence="11">
    <location>
        <begin position="501"/>
        <end position="504"/>
    </location>
    <ligand>
        <name>GTP</name>
        <dbReference type="ChEBI" id="CHEBI:37565"/>
    </ligand>
</feature>
<dbReference type="PROSITE" id="PS00505">
    <property type="entry name" value="PEPCK_GTP"/>
    <property type="match status" value="1"/>
</dbReference>
<feature type="binding site" evidence="11">
    <location>
        <position position="70"/>
    </location>
    <ligand>
        <name>substrate</name>
    </ligand>
</feature>
<comment type="similarity">
    <text evidence="2 11">Belongs to the phosphoenolpyruvate carboxykinase [GTP] family.</text>
</comment>
<dbReference type="GO" id="GO:0071333">
    <property type="term" value="P:cellular response to glucose stimulus"/>
    <property type="evidence" value="ECO:0007669"/>
    <property type="project" value="TreeGrafter"/>
</dbReference>
<dbReference type="GO" id="GO:0019543">
    <property type="term" value="P:propionate catabolic process"/>
    <property type="evidence" value="ECO:0007669"/>
    <property type="project" value="TreeGrafter"/>
</dbReference>
<dbReference type="Gene3D" id="2.170.8.10">
    <property type="entry name" value="Phosphoenolpyruvate Carboxykinase, domain 2"/>
    <property type="match status" value="1"/>
</dbReference>
<keyword evidence="10 11" id="KW-0456">Lyase</keyword>
<dbReference type="InterPro" id="IPR013035">
    <property type="entry name" value="PEP_carboxykinase_C"/>
</dbReference>
<dbReference type="NCBIfam" id="NF003253">
    <property type="entry name" value="PRK04210.1"/>
    <property type="match status" value="1"/>
</dbReference>
<dbReference type="InterPro" id="IPR008210">
    <property type="entry name" value="PEP_carboxykinase_N"/>
</dbReference>
<evidence type="ECO:0000259" key="12">
    <source>
        <dbReference type="Pfam" id="PF00821"/>
    </source>
</evidence>
<dbReference type="UniPathway" id="UPA00138"/>
<dbReference type="CDD" id="cd00819">
    <property type="entry name" value="PEPCK_GTP"/>
    <property type="match status" value="1"/>
</dbReference>
<feature type="binding site" evidence="11">
    <location>
        <position position="250"/>
    </location>
    <ligand>
        <name>substrate</name>
    </ligand>
</feature>